<dbReference type="OrthoDB" id="2381181at2"/>
<dbReference type="Proteomes" id="UP000199300">
    <property type="component" value="Unassembled WGS sequence"/>
</dbReference>
<protein>
    <submittedName>
        <fullName evidence="2">Uncharacterized protein YpmB</fullName>
    </submittedName>
</protein>
<dbReference type="AlphaFoldDB" id="A0A1H8GIK3"/>
<keyword evidence="3" id="KW-1185">Reference proteome</keyword>
<dbReference type="Gene3D" id="3.10.450.40">
    <property type="match status" value="2"/>
</dbReference>
<accession>A0A1H8GIK3</accession>
<reference evidence="2 3" key="1">
    <citation type="submission" date="2016-10" db="EMBL/GenBank/DDBJ databases">
        <authorList>
            <person name="de Groot N.N."/>
        </authorList>
    </citation>
    <scope>NUCLEOTIDE SEQUENCE [LARGE SCALE GENOMIC DNA]</scope>
    <source>
        <strain evidence="2 3">CGMCC 1.10434</strain>
    </source>
</reference>
<feature type="transmembrane region" description="Helical" evidence="1">
    <location>
        <begin position="12"/>
        <end position="36"/>
    </location>
</feature>
<evidence type="ECO:0000256" key="1">
    <source>
        <dbReference type="SAM" id="Phobius"/>
    </source>
</evidence>
<dbReference type="RefSeq" id="WP_091493478.1">
    <property type="nucleotide sequence ID" value="NZ_FODJ01000001.1"/>
</dbReference>
<evidence type="ECO:0000313" key="3">
    <source>
        <dbReference type="Proteomes" id="UP000199300"/>
    </source>
</evidence>
<proteinExistence type="predicted"/>
<organism evidence="2 3">
    <name type="scientific">Amphibacillus marinus</name>
    <dbReference type="NCBI Taxonomy" id="872970"/>
    <lineage>
        <taxon>Bacteria</taxon>
        <taxon>Bacillati</taxon>
        <taxon>Bacillota</taxon>
        <taxon>Bacilli</taxon>
        <taxon>Bacillales</taxon>
        <taxon>Bacillaceae</taxon>
        <taxon>Amphibacillus</taxon>
    </lineage>
</organism>
<keyword evidence="1" id="KW-0812">Transmembrane</keyword>
<dbReference type="InterPro" id="IPR046350">
    <property type="entry name" value="Cystatin_sf"/>
</dbReference>
<gene>
    <name evidence="2" type="ORF">SAMN04488134_10183</name>
</gene>
<dbReference type="EMBL" id="FODJ01000001">
    <property type="protein sequence ID" value="SEN44001.1"/>
    <property type="molecule type" value="Genomic_DNA"/>
</dbReference>
<dbReference type="STRING" id="872970.SAMN04488134_10183"/>
<name>A0A1H8GIK3_9BACI</name>
<sequence length="176" mass="20464">MRQRSSQFIELSWTKAIAVSVGILLLALVFFIISLYRSIDANRTGAFSDSRQRVEEELAIHSIEHISRYHGTEYFHVIDATTAADEAIVIFVNQDDSEQDLIVFDKQDLVTEDQIMATWRNETAYQQLYRSQKGLRNQTPLLEIVYLDDNGRLSYDYYRLSDGDYDSGITFRKQFN</sequence>
<dbReference type="SUPFAM" id="SSF54403">
    <property type="entry name" value="Cystatin/monellin"/>
    <property type="match status" value="2"/>
</dbReference>
<evidence type="ECO:0000313" key="2">
    <source>
        <dbReference type="EMBL" id="SEN44001.1"/>
    </source>
</evidence>
<keyword evidence="1" id="KW-1133">Transmembrane helix</keyword>
<keyword evidence="1" id="KW-0472">Membrane</keyword>